<dbReference type="PROSITE" id="PS50894">
    <property type="entry name" value="HPT"/>
    <property type="match status" value="1"/>
</dbReference>
<dbReference type="PROSITE" id="PS50112">
    <property type="entry name" value="PAS"/>
    <property type="match status" value="1"/>
</dbReference>
<evidence type="ECO:0000256" key="4">
    <source>
        <dbReference type="ARBA" id="ARBA00012438"/>
    </source>
</evidence>
<dbReference type="Pfam" id="PF00512">
    <property type="entry name" value="HisKA"/>
    <property type="match status" value="1"/>
</dbReference>
<dbReference type="PANTHER" id="PTHR45339:SF1">
    <property type="entry name" value="HYBRID SIGNAL TRANSDUCTION HISTIDINE KINASE J"/>
    <property type="match status" value="1"/>
</dbReference>
<dbReference type="PANTHER" id="PTHR45339">
    <property type="entry name" value="HYBRID SIGNAL TRANSDUCTION HISTIDINE KINASE J"/>
    <property type="match status" value="1"/>
</dbReference>
<sequence length="2401" mass="256841">MNVSATNVQSDQDKPRRFGDRFRATRVLKSGVTGETLRGIDGVDGREVVIRTMVNADPAAGGRLEQELEGLARLDGTDLVRPIAGGRQGGVLYSVLPYLPGVTLEACLRDRTEPLSVVEALAVGRGVLRALVDAHEHGFLHLDVRPSNIVVRLVSGLGQGEVGGGLRQATLVDFGVRQLGRATGSPPETGLRAARYASPEAAGLLDLEVDERSDLYSAGAVLFECLAGRPLFGGETVGEVLRQHVTEVVPGLRSLGHQVPAALDEVVHRLLLKEPADRYASARAALADLDLIAKALEAGDSDPHVVVGAQDIRRTLTQPAFVGREAELAAIEVQLDEARHGRSRLVLLEGESGGGKTKLLEELAQRSAERGIWVLRGQGVDQMAQRPLRMLDGVVKEVVRRAAGDPAFADGVVDALGPQLEALVDSLPALAGILGTAESGSLGPEAYGEARSLPALTAFLDALGTAASPAMVVLDDCQWADDLTLKLISHWSNHRPPTDEPRRVVLVAAFRSEEAPPGHPLRRLDASAHVALPPLAAPDMHQILVSMAGPIPEEAVRAVEKLCEGNPFMATAVMRGLVETGALTEDPAGWTVQPEAMARVQTSRHAAAFLSRRLDLLPTPVRRLLSVGALLGKEFDSSMAASLTGQSPEEAAAGVAEARRRHILWSSDDHCSFVHDKLREALLEQLDSSDRRALHRDAALAFEAQSTDRVFELAYHFDAAGDAHRALPYALAAADRARAQHALEIAERQYRIAERGVAGADDDTRRQVAEGLGDVLMLRGVYEEAAAQLQVAGRLASDDVHRAEIEGKLGELAFKRGDVATASDAVERAVRLLGRRMPRHSIGFLLSALGEIVVQLLHTLAPRLFVGRRRPEQAGAELLAVRLYSRLAYIYWFQRGRIPCLWAHLREMNLAERYPPSAELAQAYSEHAPVMTMIPWFARGTAYGEKSLQIRTDLGDLWGQGQSLHFIGVVDYAASRYQECIEHCRRAADLLDRTGDCWEANTAKWHIAFSLYRLGDLAGAVEASRLVRRAAIEIGDHQAAGIALSAWSKASSGEVGADIIHGDLERLGEDVHTAAEVLQAEAVRLIGAGRPDEAASTLGRAARMVKSKGLKQEYVAPIQPWLATALRLQAEASPAWSPQHRHALRQAVRAARRARRIARSYPNNLPHALRESALIDVMRDRPRVARRRFDKSLRAAEGQGARHESAQTLLARGTVGVDLGWAGAGDDVAHARRTLAELAAPSSSRAVGDGDEITLSLLDRFDTLLSVGQKIASALTPVAVYSAVSDAALTLLRAEACVVLGLGAGDASAATTTTTTVLAGSSGQPFSPALVAQALMAGRPVVLETGPDDSDGPVRSALCAPVFNRGRAVACAYLTHAQVGALFGEEEVRLAEFVATLAGTALENAEGFAEVEGLSRSLERRVEERTAELADANRQLTERSEAVELLKTIAVATNEASSVEAALQVALDEVCRHTGWPVGHVCRMNDDPPGEEPIREIWHLDDPERFAAFRRVTETMLLPIAAGLPGRVVASGSPAWIPDVLADPDFPRAHTGEQIEVRAGFAVPLLAGQDVVGVLEFFSPDPSPVDQRLLDLVAQVGTELGRVAERKRAEDALRHSEERTRSILAAATDAFIGMNEDGQITDWNRSAEAIFGWSGDEVMGRLLADTIVPAGFRQAHLDGVRRFLQTGEGPVMGKRLELMALHRDGHEFPAELSVWHIATGSKHFFNAFVQDISERKRTEQALAEARDQAMEASRMKSQFLATMSHEIRTPMNGVIGLAELLLQADLRPDQRPYAEGLRSAGEALLTVINDILDFSKIEAGKLELEDVDFDPRHLVEEVVQLLAPNAHVKGLELVGACADDLPTALRGDPGRLRQILVNLTSNAIKFTDHGEVVVRIDQAGTSIGDWSTVEFSVTDSGIGIDPADQAHILEPFSQADASTTRRFGGTGLGLAICRQLAEAMGGGMTIDSRPGHGSTFRVVVPLGRVWRADEPSPHSTVLDGSRVLVVDDNATSRSLLESQLAGWGMRAETVADGGSALALLIAAADGDDPFDVVLVDMTMPGMDGLELARRKAAEATLASTRTLVLRTGRLLDAATALRLGIGASVAKPVVPADLHDALVELLSSAPLTQSAPALPAGPADTAVSEKAPRPHGRGRVLVVEDNPTNQMVAMGLLARLGFDAEIVSDGQQAVEAVARSHYATVLMDCNMPVMDGYAATAAIRLQEGDGAHVPIVAMTASAMAGDRERCLAAGMDDFVPKPVRVHELERVLSRVDGGASTDAAPAVDAVDVDQLESLRALDVDGGRFLATIVESFLASATVSIQALAAAAESGDAAALSREAHRFKGEAATLGANGVATLCEELETMAPPFDRTGAREVVGRVEREMVRVRETLKAEIGAAQVA</sequence>
<dbReference type="InterPro" id="IPR005467">
    <property type="entry name" value="His_kinase_dom"/>
</dbReference>
<accession>A0A6J4ILA4</accession>
<dbReference type="Gene3D" id="3.30.565.10">
    <property type="entry name" value="Histidine kinase-like ATPase, C-terminal domain"/>
    <property type="match status" value="1"/>
</dbReference>
<evidence type="ECO:0000256" key="12">
    <source>
        <dbReference type="ARBA" id="ARBA00022989"/>
    </source>
</evidence>
<dbReference type="SUPFAM" id="SSF52172">
    <property type="entry name" value="CheY-like"/>
    <property type="match status" value="2"/>
</dbReference>
<evidence type="ECO:0000256" key="18">
    <source>
        <dbReference type="PROSITE-ProRule" id="PRU00110"/>
    </source>
</evidence>
<evidence type="ECO:0000256" key="5">
    <source>
        <dbReference type="ARBA" id="ARBA00022475"/>
    </source>
</evidence>
<dbReference type="InterPro" id="IPR003594">
    <property type="entry name" value="HATPase_dom"/>
</dbReference>
<evidence type="ECO:0000256" key="6">
    <source>
        <dbReference type="ARBA" id="ARBA00022553"/>
    </source>
</evidence>
<evidence type="ECO:0000256" key="17">
    <source>
        <dbReference type="ARBA" id="ARBA00074306"/>
    </source>
</evidence>
<dbReference type="SMART" id="SM00091">
    <property type="entry name" value="PAS"/>
    <property type="match status" value="1"/>
</dbReference>
<evidence type="ECO:0000256" key="10">
    <source>
        <dbReference type="ARBA" id="ARBA00022777"/>
    </source>
</evidence>
<dbReference type="InterPro" id="IPR029016">
    <property type="entry name" value="GAF-like_dom_sf"/>
</dbReference>
<evidence type="ECO:0000256" key="1">
    <source>
        <dbReference type="ARBA" id="ARBA00000085"/>
    </source>
</evidence>
<dbReference type="SUPFAM" id="SSF47226">
    <property type="entry name" value="Histidine-containing phosphotransfer domain, HPT domain"/>
    <property type="match status" value="1"/>
</dbReference>
<evidence type="ECO:0000256" key="15">
    <source>
        <dbReference type="ARBA" id="ARBA00064003"/>
    </source>
</evidence>
<dbReference type="SUPFAM" id="SSF56112">
    <property type="entry name" value="Protein kinase-like (PK-like)"/>
    <property type="match status" value="1"/>
</dbReference>
<evidence type="ECO:0000256" key="9">
    <source>
        <dbReference type="ARBA" id="ARBA00022741"/>
    </source>
</evidence>
<evidence type="ECO:0000256" key="20">
    <source>
        <dbReference type="SAM" id="MobiDB-lite"/>
    </source>
</evidence>
<dbReference type="InterPro" id="IPR027417">
    <property type="entry name" value="P-loop_NTPase"/>
</dbReference>
<dbReference type="InterPro" id="IPR001789">
    <property type="entry name" value="Sig_transdc_resp-reg_receiver"/>
</dbReference>
<dbReference type="Pfam" id="PF02518">
    <property type="entry name" value="HATPase_c"/>
    <property type="match status" value="1"/>
</dbReference>
<dbReference type="EMBL" id="CADCTB010000148">
    <property type="protein sequence ID" value="CAA9254820.1"/>
    <property type="molecule type" value="Genomic_DNA"/>
</dbReference>
<evidence type="ECO:0000256" key="19">
    <source>
        <dbReference type="PROSITE-ProRule" id="PRU00169"/>
    </source>
</evidence>
<proteinExistence type="inferred from homology"/>
<evidence type="ECO:0000259" key="26">
    <source>
        <dbReference type="PROSITE" id="PS50894"/>
    </source>
</evidence>
<feature type="domain" description="PAC" evidence="25">
    <location>
        <begin position="1694"/>
        <end position="1744"/>
    </location>
</feature>
<evidence type="ECO:0000256" key="13">
    <source>
        <dbReference type="ARBA" id="ARBA00023012"/>
    </source>
</evidence>
<name>A0A6J4ILA4_9ACTN</name>
<dbReference type="SUPFAM" id="SSF55781">
    <property type="entry name" value="GAF domain-like"/>
    <property type="match status" value="2"/>
</dbReference>
<dbReference type="FunFam" id="3.30.565.10:FF:000010">
    <property type="entry name" value="Sensor histidine kinase RcsC"/>
    <property type="match status" value="1"/>
</dbReference>
<dbReference type="PROSITE" id="PS50011">
    <property type="entry name" value="PROTEIN_KINASE_DOM"/>
    <property type="match status" value="1"/>
</dbReference>
<dbReference type="InterPro" id="IPR035965">
    <property type="entry name" value="PAS-like_dom_sf"/>
</dbReference>
<evidence type="ECO:0000256" key="7">
    <source>
        <dbReference type="ARBA" id="ARBA00022679"/>
    </source>
</evidence>
<feature type="domain" description="Response regulatory" evidence="23">
    <location>
        <begin position="2155"/>
        <end position="2272"/>
    </location>
</feature>
<dbReference type="CDD" id="cd16922">
    <property type="entry name" value="HATPase_EvgS-ArcB-TorS-like"/>
    <property type="match status" value="1"/>
</dbReference>
<dbReference type="PRINTS" id="PR00344">
    <property type="entry name" value="BCTRLSENSOR"/>
</dbReference>
<dbReference type="SUPFAM" id="SSF52540">
    <property type="entry name" value="P-loop containing nucleoside triphosphate hydrolases"/>
    <property type="match status" value="1"/>
</dbReference>
<evidence type="ECO:0000259" key="22">
    <source>
        <dbReference type="PROSITE" id="PS50109"/>
    </source>
</evidence>
<dbReference type="InterPro" id="IPR004358">
    <property type="entry name" value="Sig_transdc_His_kin-like_C"/>
</dbReference>
<dbReference type="SMART" id="SM00073">
    <property type="entry name" value="HPT"/>
    <property type="match status" value="1"/>
</dbReference>
<evidence type="ECO:0000256" key="16">
    <source>
        <dbReference type="ARBA" id="ARBA00068150"/>
    </source>
</evidence>
<protein>
    <recommendedName>
        <fullName evidence="17">Circadian input-output histidine kinase CikA</fullName>
        <ecNumber evidence="4">2.7.13.3</ecNumber>
    </recommendedName>
    <alternativeName>
        <fullName evidence="16">Sensory/regulatory protein RpfC</fullName>
    </alternativeName>
</protein>
<dbReference type="SUPFAM" id="SSF55785">
    <property type="entry name" value="PYP-like sensor domain (PAS domain)"/>
    <property type="match status" value="1"/>
</dbReference>
<dbReference type="SMART" id="SM00448">
    <property type="entry name" value="REC"/>
    <property type="match status" value="2"/>
</dbReference>
<dbReference type="InterPro" id="IPR003661">
    <property type="entry name" value="HisK_dim/P_dom"/>
</dbReference>
<dbReference type="Gene3D" id="3.40.50.300">
    <property type="entry name" value="P-loop containing nucleotide triphosphate hydrolases"/>
    <property type="match status" value="1"/>
</dbReference>
<keyword evidence="6 19" id="KW-0597">Phosphoprotein</keyword>
<dbReference type="FunFam" id="1.10.287.130:FF:000002">
    <property type="entry name" value="Two-component osmosensing histidine kinase"/>
    <property type="match status" value="1"/>
</dbReference>
<feature type="domain" description="PAS" evidence="24">
    <location>
        <begin position="1616"/>
        <end position="1669"/>
    </location>
</feature>
<dbReference type="SMART" id="SM00388">
    <property type="entry name" value="HisKA"/>
    <property type="match status" value="1"/>
</dbReference>
<dbReference type="CDD" id="cd14014">
    <property type="entry name" value="STKc_PknB_like"/>
    <property type="match status" value="1"/>
</dbReference>
<evidence type="ECO:0000259" key="24">
    <source>
        <dbReference type="PROSITE" id="PS50112"/>
    </source>
</evidence>
<organism evidence="27">
    <name type="scientific">uncultured Acidimicrobiales bacterium</name>
    <dbReference type="NCBI Taxonomy" id="310071"/>
    <lineage>
        <taxon>Bacteria</taxon>
        <taxon>Bacillati</taxon>
        <taxon>Actinomycetota</taxon>
        <taxon>Acidimicrobiia</taxon>
        <taxon>Acidimicrobiales</taxon>
        <taxon>environmental samples</taxon>
    </lineage>
</organism>
<dbReference type="InterPro" id="IPR036641">
    <property type="entry name" value="HPT_dom_sf"/>
</dbReference>
<keyword evidence="14" id="KW-0472">Membrane</keyword>
<dbReference type="Pfam" id="PF01627">
    <property type="entry name" value="Hpt"/>
    <property type="match status" value="1"/>
</dbReference>
<feature type="domain" description="Histidine kinase" evidence="22">
    <location>
        <begin position="1762"/>
        <end position="1984"/>
    </location>
</feature>
<dbReference type="Gene3D" id="1.25.40.10">
    <property type="entry name" value="Tetratricopeptide repeat domain"/>
    <property type="match status" value="1"/>
</dbReference>
<keyword evidence="9" id="KW-0547">Nucleotide-binding</keyword>
<dbReference type="EC" id="2.7.13.3" evidence="4"/>
<dbReference type="InterPro" id="IPR011006">
    <property type="entry name" value="CheY-like_superfamily"/>
</dbReference>
<keyword evidence="5" id="KW-1003">Cell membrane</keyword>
<dbReference type="InterPro" id="IPR008207">
    <property type="entry name" value="Sig_transdc_His_kin_Hpt_dom"/>
</dbReference>
<dbReference type="Pfam" id="PF00072">
    <property type="entry name" value="Response_reg"/>
    <property type="match status" value="2"/>
</dbReference>
<evidence type="ECO:0000256" key="14">
    <source>
        <dbReference type="ARBA" id="ARBA00023136"/>
    </source>
</evidence>
<evidence type="ECO:0000259" key="21">
    <source>
        <dbReference type="PROSITE" id="PS50011"/>
    </source>
</evidence>
<keyword evidence="12" id="KW-1133">Transmembrane helix</keyword>
<evidence type="ECO:0000256" key="11">
    <source>
        <dbReference type="ARBA" id="ARBA00022840"/>
    </source>
</evidence>
<dbReference type="Pfam" id="PF00989">
    <property type="entry name" value="PAS"/>
    <property type="match status" value="1"/>
</dbReference>
<gene>
    <name evidence="27" type="ORF">AVDCRST_MAG10-2423</name>
</gene>
<dbReference type="Pfam" id="PF13185">
    <property type="entry name" value="GAF_2"/>
    <property type="match status" value="2"/>
</dbReference>
<feature type="modified residue" description="Phosphohistidine" evidence="18">
    <location>
        <position position="2340"/>
    </location>
</feature>
<dbReference type="SMART" id="SM00065">
    <property type="entry name" value="GAF"/>
    <property type="match status" value="2"/>
</dbReference>
<dbReference type="PROSITE" id="PS50113">
    <property type="entry name" value="PAC"/>
    <property type="match status" value="1"/>
</dbReference>
<dbReference type="Pfam" id="PF13191">
    <property type="entry name" value="AAA_16"/>
    <property type="match status" value="1"/>
</dbReference>
<dbReference type="SUPFAM" id="SSF47384">
    <property type="entry name" value="Homodimeric domain of signal transducing histidine kinase"/>
    <property type="match status" value="1"/>
</dbReference>
<dbReference type="SMART" id="SM00387">
    <property type="entry name" value="HATPase_c"/>
    <property type="match status" value="1"/>
</dbReference>
<evidence type="ECO:0000256" key="3">
    <source>
        <dbReference type="ARBA" id="ARBA00006402"/>
    </source>
</evidence>
<dbReference type="CDD" id="cd00130">
    <property type="entry name" value="PAS"/>
    <property type="match status" value="1"/>
</dbReference>
<dbReference type="InterPro" id="IPR011009">
    <property type="entry name" value="Kinase-like_dom_sf"/>
</dbReference>
<evidence type="ECO:0000313" key="27">
    <source>
        <dbReference type="EMBL" id="CAA9254820.1"/>
    </source>
</evidence>
<feature type="modified residue" description="4-aspartylphosphate" evidence="19">
    <location>
        <position position="2056"/>
    </location>
</feature>
<dbReference type="InterPro" id="IPR000700">
    <property type="entry name" value="PAS-assoc_C"/>
</dbReference>
<dbReference type="GO" id="GO:0005886">
    <property type="term" value="C:plasma membrane"/>
    <property type="evidence" value="ECO:0007669"/>
    <property type="project" value="UniProtKB-SubCell"/>
</dbReference>
<evidence type="ECO:0000256" key="2">
    <source>
        <dbReference type="ARBA" id="ARBA00004651"/>
    </source>
</evidence>
<dbReference type="InterPro" id="IPR036890">
    <property type="entry name" value="HATPase_C_sf"/>
</dbReference>
<evidence type="ECO:0000259" key="25">
    <source>
        <dbReference type="PROSITE" id="PS50113"/>
    </source>
</evidence>
<dbReference type="InterPro" id="IPR003018">
    <property type="entry name" value="GAF"/>
</dbReference>
<evidence type="ECO:0000259" key="23">
    <source>
        <dbReference type="PROSITE" id="PS50110"/>
    </source>
</evidence>
<dbReference type="CDD" id="cd00082">
    <property type="entry name" value="HisKA"/>
    <property type="match status" value="1"/>
</dbReference>
<dbReference type="PROSITE" id="PS50109">
    <property type="entry name" value="HIS_KIN"/>
    <property type="match status" value="1"/>
</dbReference>
<dbReference type="InterPro" id="IPR036097">
    <property type="entry name" value="HisK_dim/P_sf"/>
</dbReference>
<dbReference type="Gene3D" id="1.10.287.130">
    <property type="match status" value="1"/>
</dbReference>
<comment type="similarity">
    <text evidence="3">In the N-terminal section; belongs to the phytochrome family.</text>
</comment>
<dbReference type="Gene3D" id="3.30.450.20">
    <property type="entry name" value="PAS domain"/>
    <property type="match status" value="1"/>
</dbReference>
<keyword evidence="13" id="KW-0902">Two-component regulatory system</keyword>
<dbReference type="Gene3D" id="3.30.450.40">
    <property type="match status" value="2"/>
</dbReference>
<dbReference type="Gene3D" id="3.40.50.2300">
    <property type="match status" value="2"/>
</dbReference>
<dbReference type="InterPro" id="IPR000014">
    <property type="entry name" value="PAS"/>
</dbReference>
<dbReference type="CDD" id="cd17546">
    <property type="entry name" value="REC_hyHK_CKI1_RcsC-like"/>
    <property type="match status" value="1"/>
</dbReference>
<reference evidence="27" key="1">
    <citation type="submission" date="2020-02" db="EMBL/GenBank/DDBJ databases">
        <authorList>
            <person name="Meier V. D."/>
        </authorList>
    </citation>
    <scope>NUCLEOTIDE SEQUENCE</scope>
    <source>
        <strain evidence="27">AVDCRST_MAG10</strain>
    </source>
</reference>
<dbReference type="InterPro" id="IPR013767">
    <property type="entry name" value="PAS_fold"/>
</dbReference>
<dbReference type="GO" id="GO:0006355">
    <property type="term" value="P:regulation of DNA-templated transcription"/>
    <property type="evidence" value="ECO:0007669"/>
    <property type="project" value="InterPro"/>
</dbReference>
<dbReference type="SUPFAM" id="SSF55874">
    <property type="entry name" value="ATPase domain of HSP90 chaperone/DNA topoisomerase II/histidine kinase"/>
    <property type="match status" value="1"/>
</dbReference>
<keyword evidence="11" id="KW-0067">ATP-binding</keyword>
<feature type="domain" description="Response regulatory" evidence="23">
    <location>
        <begin position="2002"/>
        <end position="2122"/>
    </location>
</feature>
<keyword evidence="8" id="KW-0812">Transmembrane</keyword>
<keyword evidence="7" id="KW-0808">Transferase</keyword>
<dbReference type="PROSITE" id="PS50110">
    <property type="entry name" value="RESPONSE_REGULATORY"/>
    <property type="match status" value="2"/>
</dbReference>
<dbReference type="Pfam" id="PF00069">
    <property type="entry name" value="Pkinase"/>
    <property type="match status" value="1"/>
</dbReference>
<dbReference type="GO" id="GO:0000155">
    <property type="term" value="F:phosphorelay sensor kinase activity"/>
    <property type="evidence" value="ECO:0007669"/>
    <property type="project" value="InterPro"/>
</dbReference>
<comment type="subcellular location">
    <subcellularLocation>
        <location evidence="2">Cell membrane</location>
        <topology evidence="2">Multi-pass membrane protein</topology>
    </subcellularLocation>
</comment>
<dbReference type="GO" id="GO:0005524">
    <property type="term" value="F:ATP binding"/>
    <property type="evidence" value="ECO:0007669"/>
    <property type="project" value="UniProtKB-KW"/>
</dbReference>
<dbReference type="InterPro" id="IPR011990">
    <property type="entry name" value="TPR-like_helical_dom_sf"/>
</dbReference>
<evidence type="ECO:0000256" key="8">
    <source>
        <dbReference type="ARBA" id="ARBA00022692"/>
    </source>
</evidence>
<dbReference type="Gene3D" id="1.10.510.10">
    <property type="entry name" value="Transferase(Phosphotransferase) domain 1"/>
    <property type="match status" value="1"/>
</dbReference>
<keyword evidence="10" id="KW-0418">Kinase</keyword>
<comment type="subunit">
    <text evidence="15">At low DSF concentrations, interacts with RpfF.</text>
</comment>
<dbReference type="SUPFAM" id="SSF48452">
    <property type="entry name" value="TPR-like"/>
    <property type="match status" value="1"/>
</dbReference>
<feature type="domain" description="HPt" evidence="26">
    <location>
        <begin position="2301"/>
        <end position="2394"/>
    </location>
</feature>
<dbReference type="InterPro" id="IPR041664">
    <property type="entry name" value="AAA_16"/>
</dbReference>
<dbReference type="NCBIfam" id="TIGR00229">
    <property type="entry name" value="sensory_box"/>
    <property type="match status" value="1"/>
</dbReference>
<dbReference type="InterPro" id="IPR000719">
    <property type="entry name" value="Prot_kinase_dom"/>
</dbReference>
<feature type="domain" description="Protein kinase" evidence="21">
    <location>
        <begin position="22"/>
        <end position="292"/>
    </location>
</feature>
<feature type="region of interest" description="Disordered" evidence="20">
    <location>
        <begin position="2132"/>
        <end position="2153"/>
    </location>
</feature>
<feature type="modified residue" description="4-aspartylphosphate" evidence="19">
    <location>
        <position position="2204"/>
    </location>
</feature>
<comment type="catalytic activity">
    <reaction evidence="1">
        <text>ATP + protein L-histidine = ADP + protein N-phospho-L-histidine.</text>
        <dbReference type="EC" id="2.7.13.3"/>
    </reaction>
</comment>
<dbReference type="Gene3D" id="1.20.120.160">
    <property type="entry name" value="HPT domain"/>
    <property type="match status" value="1"/>
</dbReference>